<dbReference type="Proteomes" id="UP000010445">
    <property type="component" value="Unassembled WGS sequence"/>
</dbReference>
<name>L1MAA2_9CORY</name>
<dbReference type="HOGENOM" id="CLU_3166930_0_0_11"/>
<gene>
    <name evidence="1" type="ORF">HMPREF9997_02634</name>
</gene>
<organism evidence="1 2">
    <name type="scientific">Corynebacterium durum F0235</name>
    <dbReference type="NCBI Taxonomy" id="1035195"/>
    <lineage>
        <taxon>Bacteria</taxon>
        <taxon>Bacillati</taxon>
        <taxon>Actinomycetota</taxon>
        <taxon>Actinomycetes</taxon>
        <taxon>Mycobacteriales</taxon>
        <taxon>Corynebacteriaceae</taxon>
        <taxon>Corynebacterium</taxon>
    </lineage>
</organism>
<dbReference type="AlphaFoldDB" id="L1MAA2"/>
<accession>L1MAA2</accession>
<dbReference type="EMBL" id="AMEM01000041">
    <property type="protein sequence ID" value="EKX87856.1"/>
    <property type="molecule type" value="Genomic_DNA"/>
</dbReference>
<proteinExistence type="predicted"/>
<protein>
    <submittedName>
        <fullName evidence="1">Uncharacterized protein</fullName>
    </submittedName>
</protein>
<keyword evidence="2" id="KW-1185">Reference proteome</keyword>
<reference evidence="1 2" key="1">
    <citation type="submission" date="2012-05" db="EMBL/GenBank/DDBJ databases">
        <authorList>
            <person name="Weinstock G."/>
            <person name="Sodergren E."/>
            <person name="Lobos E.A."/>
            <person name="Fulton L."/>
            <person name="Fulton R."/>
            <person name="Courtney L."/>
            <person name="Fronick C."/>
            <person name="O'Laughlin M."/>
            <person name="Godfrey J."/>
            <person name="Wilson R.M."/>
            <person name="Miner T."/>
            <person name="Farmer C."/>
            <person name="Delehaunty K."/>
            <person name="Cordes M."/>
            <person name="Minx P."/>
            <person name="Tomlinson C."/>
            <person name="Chen J."/>
            <person name="Wollam A."/>
            <person name="Pepin K.H."/>
            <person name="Bhonagiri V."/>
            <person name="Zhang X."/>
            <person name="Suruliraj S."/>
            <person name="Warren W."/>
            <person name="Mitreva M."/>
            <person name="Mardis E.R."/>
            <person name="Wilson R.K."/>
        </authorList>
    </citation>
    <scope>NUCLEOTIDE SEQUENCE [LARGE SCALE GENOMIC DNA]</scope>
    <source>
        <strain evidence="1 2">F0235</strain>
    </source>
</reference>
<dbReference type="PATRIC" id="fig|1035195.3.peg.2355"/>
<dbReference type="STRING" id="1035195.HMPREF9997_02634"/>
<evidence type="ECO:0000313" key="2">
    <source>
        <dbReference type="Proteomes" id="UP000010445"/>
    </source>
</evidence>
<comment type="caution">
    <text evidence="1">The sequence shown here is derived from an EMBL/GenBank/DDBJ whole genome shotgun (WGS) entry which is preliminary data.</text>
</comment>
<sequence>MVDPFNIDAASSRVWCHTCHPNVGRCTIASFLVSRSGKLGTLYKAGS</sequence>
<evidence type="ECO:0000313" key="1">
    <source>
        <dbReference type="EMBL" id="EKX87856.1"/>
    </source>
</evidence>